<dbReference type="GO" id="GO:0003700">
    <property type="term" value="F:DNA-binding transcription factor activity"/>
    <property type="evidence" value="ECO:0007669"/>
    <property type="project" value="InterPro"/>
</dbReference>
<dbReference type="AlphaFoldDB" id="A0A1G8X2G4"/>
<dbReference type="PANTHER" id="PTHR36216">
    <property type="entry name" value="TRANSCRIPTIONAL REGULATOR, TRMB"/>
    <property type="match status" value="1"/>
</dbReference>
<dbReference type="Gene3D" id="1.10.10.10">
    <property type="entry name" value="Winged helix-like DNA-binding domain superfamily/Winged helix DNA-binding domain"/>
    <property type="match status" value="2"/>
</dbReference>
<keyword evidence="5" id="KW-1185">Reference proteome</keyword>
<dbReference type="InterPro" id="IPR011991">
    <property type="entry name" value="ArsR-like_HTH"/>
</dbReference>
<dbReference type="CDD" id="cd00090">
    <property type="entry name" value="HTH_ARSR"/>
    <property type="match status" value="2"/>
</dbReference>
<proteinExistence type="predicted"/>
<gene>
    <name evidence="4" type="ORF">SAMN04488571_101222</name>
</gene>
<dbReference type="EMBL" id="FNFT01000001">
    <property type="protein sequence ID" value="SDJ84839.1"/>
    <property type="molecule type" value="Genomic_DNA"/>
</dbReference>
<dbReference type="Pfam" id="PF13412">
    <property type="entry name" value="HTH_24"/>
    <property type="match status" value="1"/>
</dbReference>
<protein>
    <submittedName>
        <fullName evidence="4">Predicted transcriptional regulator, containsd two HTH domains</fullName>
    </submittedName>
</protein>
<dbReference type="OrthoDB" id="28610at2157"/>
<keyword evidence="2" id="KW-0472">Membrane</keyword>
<dbReference type="Proteomes" id="UP000326500">
    <property type="component" value="Unassembled WGS sequence"/>
</dbReference>
<keyword evidence="2" id="KW-0812">Transmembrane</keyword>
<dbReference type="InterPro" id="IPR036388">
    <property type="entry name" value="WH-like_DNA-bd_sf"/>
</dbReference>
<evidence type="ECO:0000259" key="3">
    <source>
        <dbReference type="PROSITE" id="PS50987"/>
    </source>
</evidence>
<dbReference type="InterPro" id="IPR001845">
    <property type="entry name" value="HTH_ArsR_DNA-bd_dom"/>
</dbReference>
<feature type="region of interest" description="Disordered" evidence="1">
    <location>
        <begin position="1"/>
        <end position="20"/>
    </location>
</feature>
<feature type="domain" description="HTH arsR-type" evidence="3">
    <location>
        <begin position="178"/>
        <end position="273"/>
    </location>
</feature>
<evidence type="ECO:0000256" key="1">
    <source>
        <dbReference type="SAM" id="MobiDB-lite"/>
    </source>
</evidence>
<feature type="transmembrane region" description="Helical" evidence="2">
    <location>
        <begin position="77"/>
        <end position="100"/>
    </location>
</feature>
<evidence type="ECO:0000256" key="2">
    <source>
        <dbReference type="SAM" id="Phobius"/>
    </source>
</evidence>
<dbReference type="Pfam" id="PF24266">
    <property type="entry name" value="HTH_HVO_0163_N"/>
    <property type="match status" value="1"/>
</dbReference>
<dbReference type="InterPro" id="IPR056504">
    <property type="entry name" value="HTH_HVO_0163_N"/>
</dbReference>
<dbReference type="RefSeq" id="WP_083524762.1">
    <property type="nucleotide sequence ID" value="NZ_BCNX01000006.1"/>
</dbReference>
<dbReference type="PROSITE" id="PS50987">
    <property type="entry name" value="HTH_ARSR_2"/>
    <property type="match status" value="1"/>
</dbReference>
<organism evidence="4 5">
    <name type="scientific">Methanoculleus thermophilus</name>
    <dbReference type="NCBI Taxonomy" id="2200"/>
    <lineage>
        <taxon>Archaea</taxon>
        <taxon>Methanobacteriati</taxon>
        <taxon>Methanobacteriota</taxon>
        <taxon>Stenosarchaea group</taxon>
        <taxon>Methanomicrobia</taxon>
        <taxon>Methanomicrobiales</taxon>
        <taxon>Methanomicrobiaceae</taxon>
        <taxon>Methanoculleus</taxon>
    </lineage>
</organism>
<name>A0A1G8X2G4_9EURY</name>
<keyword evidence="2" id="KW-1133">Transmembrane helix</keyword>
<dbReference type="STRING" id="2200.GCA_001571405_00967"/>
<evidence type="ECO:0000313" key="4">
    <source>
        <dbReference type="EMBL" id="SDJ84839.1"/>
    </source>
</evidence>
<dbReference type="PANTHER" id="PTHR36216:SF1">
    <property type="entry name" value="HTH ARSR-TYPE DOMAIN-CONTAINING PROTEIN"/>
    <property type="match status" value="1"/>
</dbReference>
<dbReference type="SUPFAM" id="SSF46785">
    <property type="entry name" value="Winged helix' DNA-binding domain"/>
    <property type="match status" value="2"/>
</dbReference>
<accession>A0A1G8X2G4</accession>
<dbReference type="SMART" id="SM00418">
    <property type="entry name" value="HTH_ARSR"/>
    <property type="match status" value="2"/>
</dbReference>
<dbReference type="InterPro" id="IPR036390">
    <property type="entry name" value="WH_DNA-bd_sf"/>
</dbReference>
<reference evidence="4 5" key="1">
    <citation type="submission" date="2016-10" db="EMBL/GenBank/DDBJ databases">
        <authorList>
            <person name="Varghese N."/>
            <person name="Submissions S."/>
        </authorList>
    </citation>
    <scope>NUCLEOTIDE SEQUENCE [LARGE SCALE GENOMIC DNA]</scope>
    <source>
        <strain evidence="4 5">DSM 2373</strain>
    </source>
</reference>
<evidence type="ECO:0000313" key="5">
    <source>
        <dbReference type="Proteomes" id="UP000326500"/>
    </source>
</evidence>
<sequence>MYTARKYPLRDHTPSTSTSTRSGRLLRLLTLSVLFLVLLVSVADATEYTVRPSRNVGQEPGTSMSGEKVQEIDPIPLWLFLLLCIFPQLTAAPIEALLPLKAVGYFGYRRVCRENALDNPRRLEILSFIKANPGLHFRELLRTMSVARGTLDYHVRVMVSGGLLKAVPEKGRIHYFPADSRYSAEEETLIIAMENDSLRRIILQIHLNQGARTEELAEESGLSRATIYTHVKHLEDLGIVRSERAGRSVRYALTDDYSRVLMIHQNSSPEPARVSV</sequence>